<keyword evidence="6 8" id="KW-0695">RNA-directed DNA polymerase</keyword>
<dbReference type="HOGENOM" id="CLU_000384_37_2_1"/>
<organism evidence="8 9">
    <name type="scientific">Theobroma cacao</name>
    <name type="common">Cacao</name>
    <name type="synonym">Cocoa</name>
    <dbReference type="NCBI Taxonomy" id="3641"/>
    <lineage>
        <taxon>Eukaryota</taxon>
        <taxon>Viridiplantae</taxon>
        <taxon>Streptophyta</taxon>
        <taxon>Embryophyta</taxon>
        <taxon>Tracheophyta</taxon>
        <taxon>Spermatophyta</taxon>
        <taxon>Magnoliopsida</taxon>
        <taxon>eudicotyledons</taxon>
        <taxon>Gunneridae</taxon>
        <taxon>Pentapetalae</taxon>
        <taxon>rosids</taxon>
        <taxon>malvids</taxon>
        <taxon>Malvales</taxon>
        <taxon>Malvaceae</taxon>
        <taxon>Byttnerioideae</taxon>
        <taxon>Theobroma</taxon>
    </lineage>
</organism>
<reference evidence="8 9" key="1">
    <citation type="journal article" date="2013" name="Genome Biol.">
        <title>The genome sequence of the most widely cultivated cacao type and its use to identify candidate genes regulating pod color.</title>
        <authorList>
            <person name="Motamayor J.C."/>
            <person name="Mockaitis K."/>
            <person name="Schmutz J."/>
            <person name="Haiminen N."/>
            <person name="Iii D.L."/>
            <person name="Cornejo O."/>
            <person name="Findley S.D."/>
            <person name="Zheng P."/>
            <person name="Utro F."/>
            <person name="Royaert S."/>
            <person name="Saski C."/>
            <person name="Jenkins J."/>
            <person name="Podicheti R."/>
            <person name="Zhao M."/>
            <person name="Scheffler B.E."/>
            <person name="Stack J.C."/>
            <person name="Feltus F.A."/>
            <person name="Mustiga G.M."/>
            <person name="Amores F."/>
            <person name="Phillips W."/>
            <person name="Marelli J.P."/>
            <person name="May G.D."/>
            <person name="Shapiro H."/>
            <person name="Ma J."/>
            <person name="Bustamante C.D."/>
            <person name="Schnell R.J."/>
            <person name="Main D."/>
            <person name="Gilbert D."/>
            <person name="Parida L."/>
            <person name="Kuhn D.N."/>
        </authorList>
    </citation>
    <scope>NUCLEOTIDE SEQUENCE [LARGE SCALE GENOMIC DNA]</scope>
    <source>
        <strain evidence="9">cv. Matina 1-6</strain>
    </source>
</reference>
<dbReference type="InterPro" id="IPR002156">
    <property type="entry name" value="RNaseH_domain"/>
</dbReference>
<dbReference type="InterPro" id="IPR001584">
    <property type="entry name" value="Integrase_cat-core"/>
</dbReference>
<dbReference type="CDD" id="cd01647">
    <property type="entry name" value="RT_LTR"/>
    <property type="match status" value="1"/>
</dbReference>
<keyword evidence="9" id="KW-1185">Reference proteome</keyword>
<dbReference type="GO" id="GO:0003964">
    <property type="term" value="F:RNA-directed DNA polymerase activity"/>
    <property type="evidence" value="ECO:0007669"/>
    <property type="project" value="UniProtKB-KW"/>
</dbReference>
<dbReference type="eggNOG" id="KOG0017">
    <property type="taxonomic scope" value="Eukaryota"/>
</dbReference>
<dbReference type="EMBL" id="CM001882">
    <property type="protein sequence ID" value="EOY05655.1"/>
    <property type="molecule type" value="Genomic_DNA"/>
</dbReference>
<dbReference type="Pfam" id="PF00078">
    <property type="entry name" value="RVT_1"/>
    <property type="match status" value="1"/>
</dbReference>
<feature type="domain" description="Integrase catalytic" evidence="7">
    <location>
        <begin position="681"/>
        <end position="842"/>
    </location>
</feature>
<keyword evidence="2" id="KW-0548">Nucleotidyltransferase</keyword>
<accession>A0A061EKZ1</accession>
<dbReference type="InterPro" id="IPR041373">
    <property type="entry name" value="RT_RNaseH"/>
</dbReference>
<dbReference type="OMA" id="GARISIC"/>
<dbReference type="Gene3D" id="1.10.340.70">
    <property type="match status" value="1"/>
</dbReference>
<name>A0A061EKZ1_THECC</name>
<dbReference type="Pfam" id="PF13456">
    <property type="entry name" value="RVT_3"/>
    <property type="match status" value="1"/>
</dbReference>
<dbReference type="SUPFAM" id="SSF56672">
    <property type="entry name" value="DNA/RNA polymerases"/>
    <property type="match status" value="1"/>
</dbReference>
<dbReference type="SUPFAM" id="SSF53098">
    <property type="entry name" value="Ribonuclease H-like"/>
    <property type="match status" value="2"/>
</dbReference>
<dbReference type="Gramene" id="EOY05655">
    <property type="protein sequence ID" value="EOY05655"/>
    <property type="gene ID" value="TCM_020600"/>
</dbReference>
<dbReference type="Gene3D" id="3.10.20.370">
    <property type="match status" value="1"/>
</dbReference>
<protein>
    <submittedName>
        <fullName evidence="8">RNA-directed DNA polymerase (Reverse transcriptase), Ribonuclease H, putative</fullName>
    </submittedName>
</protein>
<dbReference type="InterPro" id="IPR041588">
    <property type="entry name" value="Integrase_H2C2"/>
</dbReference>
<evidence type="ECO:0000256" key="4">
    <source>
        <dbReference type="ARBA" id="ARBA00022759"/>
    </source>
</evidence>
<dbReference type="PANTHER" id="PTHR48475">
    <property type="entry name" value="RIBONUCLEASE H"/>
    <property type="match status" value="1"/>
</dbReference>
<dbReference type="Pfam" id="PF00665">
    <property type="entry name" value="rve"/>
    <property type="match status" value="1"/>
</dbReference>
<dbReference type="GO" id="GO:0015074">
    <property type="term" value="P:DNA integration"/>
    <property type="evidence" value="ECO:0007669"/>
    <property type="project" value="InterPro"/>
</dbReference>
<evidence type="ECO:0000256" key="5">
    <source>
        <dbReference type="ARBA" id="ARBA00022801"/>
    </source>
</evidence>
<evidence type="ECO:0000256" key="6">
    <source>
        <dbReference type="ARBA" id="ARBA00022918"/>
    </source>
</evidence>
<keyword evidence="5" id="KW-0378">Hydrolase</keyword>
<evidence type="ECO:0000256" key="1">
    <source>
        <dbReference type="ARBA" id="ARBA00022679"/>
    </source>
</evidence>
<dbReference type="STRING" id="3641.A0A061EKZ1"/>
<evidence type="ECO:0000256" key="2">
    <source>
        <dbReference type="ARBA" id="ARBA00022695"/>
    </source>
</evidence>
<dbReference type="InterPro" id="IPR036397">
    <property type="entry name" value="RNaseH_sf"/>
</dbReference>
<dbReference type="Gene3D" id="3.30.420.10">
    <property type="entry name" value="Ribonuclease H-like superfamily/Ribonuclease H"/>
    <property type="match status" value="2"/>
</dbReference>
<evidence type="ECO:0000313" key="8">
    <source>
        <dbReference type="EMBL" id="EOY05655.1"/>
    </source>
</evidence>
<dbReference type="Pfam" id="PF17921">
    <property type="entry name" value="Integrase_H2C2"/>
    <property type="match status" value="1"/>
</dbReference>
<keyword evidence="1" id="KW-0808">Transferase</keyword>
<sequence>MKFEERFGLGYKPTKEERRKLTAQKKIKRMAQLEGKEEEFGERTIPHLYETFRSAGFIHPVASPKPINTCPYTRPTLPVCRSLNNEHEDNLDNDLNTDFEMIPNIDELKNEEEVDDYSLPPDLSRMLEQEEKEILPHQELTEMINLGNGEEKKEVKIGTSLSSDERQKLEELLREYVDVFAWSYQDMPSTTYQRAMVALFHDMMHKEIEVYVDDMITKTHTEKDHTVNLKKLFERLRKFQLKLNPAKCTFGVTSGKLLGFIVSEKGIEVDSDKIRAIQELPPPKTQKELLQKRDLGEWNEECQIAFDKIKEYLTNPPVLVPPTVEKPLILYLTVNKNFMGCVLGQHDETGKKERAVYYLSKKFMEYESKYSALEKMCCALTWTAQRLRQYMLYHTTWLVAKLDPIKYIFEKSCLSGRIARWQVLLSEYDIMYVSQKSIKGSAVADFLADRANEDYESVDVIDVYGDSTLVICQMKGEWETRDLKLVPYKKLVTELSKQFKEISFNHLPREDNQIADALATLAAMFKIKEATDVLPFDLEVREVSAHCLNVEEEVDGKPWYHDIMQYIKHQTYPENVTDNDKRTLRILAMSFFLSREVLYKTSRDQVLLRCVDIAEANKIMKEVHEGTCGAHANGHMLARQIMRAGYYWLTLESDCINFARKCHKCQVYADRIHAPPAPLHVFSAPWPFSMWGMDVIGLITPKASNGHRFILVAIDYFTKWVEAASYANVTQKVVCRFIQKEIICRYGLPERIITDNASNLNGAMVKEVCTKFKIKHHNSTTYRLKMNGAIETANKNIKKIVEKMTEVYKDWHEKLPFALHAYRTSVRTSTGATPYSLVYGAEAVLPVEVEISSLRVLMET</sequence>
<dbReference type="Proteomes" id="UP000026915">
    <property type="component" value="Chromosome 4"/>
</dbReference>
<dbReference type="PANTHER" id="PTHR48475:SF1">
    <property type="entry name" value="RNASE H TYPE-1 DOMAIN-CONTAINING PROTEIN"/>
    <property type="match status" value="1"/>
</dbReference>
<dbReference type="GO" id="GO:0004523">
    <property type="term" value="F:RNA-DNA hybrid ribonuclease activity"/>
    <property type="evidence" value="ECO:0007669"/>
    <property type="project" value="InterPro"/>
</dbReference>
<dbReference type="Pfam" id="PF17917">
    <property type="entry name" value="RT_RNaseH"/>
    <property type="match status" value="1"/>
</dbReference>
<evidence type="ECO:0000313" key="9">
    <source>
        <dbReference type="Proteomes" id="UP000026915"/>
    </source>
</evidence>
<dbReference type="InterPro" id="IPR000477">
    <property type="entry name" value="RT_dom"/>
</dbReference>
<evidence type="ECO:0000259" key="7">
    <source>
        <dbReference type="PROSITE" id="PS50994"/>
    </source>
</evidence>
<proteinExistence type="predicted"/>
<dbReference type="InterPro" id="IPR012337">
    <property type="entry name" value="RNaseH-like_sf"/>
</dbReference>
<gene>
    <name evidence="8" type="ORF">TCM_020600</name>
</gene>
<keyword evidence="4" id="KW-0255">Endonuclease</keyword>
<dbReference type="GO" id="GO:0003676">
    <property type="term" value="F:nucleic acid binding"/>
    <property type="evidence" value="ECO:0007669"/>
    <property type="project" value="InterPro"/>
</dbReference>
<dbReference type="PROSITE" id="PS50994">
    <property type="entry name" value="INTEGRASE"/>
    <property type="match status" value="1"/>
</dbReference>
<dbReference type="InParanoid" id="A0A061EKZ1"/>
<keyword evidence="3" id="KW-0540">Nuclease</keyword>
<dbReference type="AlphaFoldDB" id="A0A061EKZ1"/>
<dbReference type="Gene3D" id="3.30.70.270">
    <property type="match status" value="2"/>
</dbReference>
<evidence type="ECO:0000256" key="3">
    <source>
        <dbReference type="ARBA" id="ARBA00022722"/>
    </source>
</evidence>
<dbReference type="InterPro" id="IPR043128">
    <property type="entry name" value="Rev_trsase/Diguanyl_cyclase"/>
</dbReference>
<dbReference type="InterPro" id="IPR043502">
    <property type="entry name" value="DNA/RNA_pol_sf"/>
</dbReference>